<name>A0AAW1RE90_9CHLO</name>
<dbReference type="PANTHER" id="PTHR47422:SF1">
    <property type="entry name" value="DNAJ HEAT SHOCK N-TERMINAL DOMAIN-CONTAINING PROTEIN"/>
    <property type="match status" value="1"/>
</dbReference>
<dbReference type="SMART" id="SM00271">
    <property type="entry name" value="DnaJ"/>
    <property type="match status" value="1"/>
</dbReference>
<dbReference type="InterPro" id="IPR036869">
    <property type="entry name" value="J_dom_sf"/>
</dbReference>
<feature type="region of interest" description="Disordered" evidence="1">
    <location>
        <begin position="456"/>
        <end position="477"/>
    </location>
</feature>
<keyword evidence="4" id="KW-1185">Reference proteome</keyword>
<dbReference type="PANTHER" id="PTHR47422">
    <property type="entry name" value="DNAJ HEAT SHOCK N-TERMINAL DOMAIN-CONTAINING PROTEIN"/>
    <property type="match status" value="1"/>
</dbReference>
<dbReference type="Pfam" id="PF12572">
    <property type="entry name" value="DUF3752"/>
    <property type="match status" value="1"/>
</dbReference>
<dbReference type="CDD" id="cd06257">
    <property type="entry name" value="DnaJ"/>
    <property type="match status" value="1"/>
</dbReference>
<evidence type="ECO:0000313" key="3">
    <source>
        <dbReference type="EMBL" id="KAK9831957.1"/>
    </source>
</evidence>
<gene>
    <name evidence="3" type="ORF">WJX81_002921</name>
</gene>
<dbReference type="EMBL" id="JALJOU010000043">
    <property type="protein sequence ID" value="KAK9831957.1"/>
    <property type="molecule type" value="Genomic_DNA"/>
</dbReference>
<dbReference type="Proteomes" id="UP001445335">
    <property type="component" value="Unassembled WGS sequence"/>
</dbReference>
<feature type="region of interest" description="Disordered" evidence="1">
    <location>
        <begin position="305"/>
        <end position="333"/>
    </location>
</feature>
<dbReference type="Gene3D" id="1.10.287.110">
    <property type="entry name" value="DnaJ domain"/>
    <property type="match status" value="1"/>
</dbReference>
<evidence type="ECO:0000256" key="1">
    <source>
        <dbReference type="SAM" id="MobiDB-lite"/>
    </source>
</evidence>
<accession>A0AAW1RE90</accession>
<feature type="compositionally biased region" description="Polar residues" evidence="1">
    <location>
        <begin position="311"/>
        <end position="324"/>
    </location>
</feature>
<evidence type="ECO:0000313" key="4">
    <source>
        <dbReference type="Proteomes" id="UP001445335"/>
    </source>
</evidence>
<dbReference type="Pfam" id="PF00226">
    <property type="entry name" value="DnaJ"/>
    <property type="match status" value="1"/>
</dbReference>
<dbReference type="PRINTS" id="PR00625">
    <property type="entry name" value="JDOMAIN"/>
</dbReference>
<sequence length="477" mass="50521">MQEQLARGRAAARLVRELLFVQPQLKKDLRELLRRMDNGEAVHIAGIPDATLRGKLDKLFGYLHLRKTLQGIYTQRKGASPALALLGPVIDEVAGGTMEQDGEVEERAQPARVVGPAVPSAKLLRAAAEATEAILAEEAAEEAEEMIGPPPPELAAELDDAGADERSAEVVRILRLLEARERERAADAYDVLGLAPDAAAGKVKKRYWRLSLLVHPDKCSHARANDAFQAVSAAAKELQDAGKRRALDEAREDARLRAAAAEAVAAEERARQWRVARGTATAEDLTGPVRAQPAGREAWMTVLPEARRPSKPSQTSVTTFSQAGSRVGGVRDAGWAETPQDKLLRLSVAATAALTGPAGDAAGPGGGAAAAAAAGAVDAYNRGHRTKTLLEKHQERLQAQKKGAKKKRKADAAPAAAPAAVSAPDTACAGAHPWRPFSRERDLGVGPRLVSKEELLKKSGKLGDRFGGGADGGRAFL</sequence>
<dbReference type="InterPro" id="IPR022226">
    <property type="entry name" value="DUF3752"/>
</dbReference>
<dbReference type="PROSITE" id="PS50076">
    <property type="entry name" value="DNAJ_2"/>
    <property type="match status" value="1"/>
</dbReference>
<comment type="caution">
    <text evidence="3">The sequence shown here is derived from an EMBL/GenBank/DDBJ whole genome shotgun (WGS) entry which is preliminary data.</text>
</comment>
<protein>
    <recommendedName>
        <fullName evidence="2">J domain-containing protein</fullName>
    </recommendedName>
</protein>
<feature type="domain" description="J" evidence="2">
    <location>
        <begin position="187"/>
        <end position="251"/>
    </location>
</feature>
<reference evidence="3 4" key="1">
    <citation type="journal article" date="2024" name="Nat. Commun.">
        <title>Phylogenomics reveals the evolutionary origins of lichenization in chlorophyte algae.</title>
        <authorList>
            <person name="Puginier C."/>
            <person name="Libourel C."/>
            <person name="Otte J."/>
            <person name="Skaloud P."/>
            <person name="Haon M."/>
            <person name="Grisel S."/>
            <person name="Petersen M."/>
            <person name="Berrin J.G."/>
            <person name="Delaux P.M."/>
            <person name="Dal Grande F."/>
            <person name="Keller J."/>
        </authorList>
    </citation>
    <scope>NUCLEOTIDE SEQUENCE [LARGE SCALE GENOMIC DNA]</scope>
    <source>
        <strain evidence="3 4">SAG 245.80</strain>
    </source>
</reference>
<evidence type="ECO:0000259" key="2">
    <source>
        <dbReference type="PROSITE" id="PS50076"/>
    </source>
</evidence>
<feature type="compositionally biased region" description="Gly residues" evidence="1">
    <location>
        <begin position="465"/>
        <end position="477"/>
    </location>
</feature>
<proteinExistence type="predicted"/>
<dbReference type="AlphaFoldDB" id="A0AAW1RE90"/>
<dbReference type="SUPFAM" id="SSF46565">
    <property type="entry name" value="Chaperone J-domain"/>
    <property type="match status" value="1"/>
</dbReference>
<feature type="compositionally biased region" description="Low complexity" evidence="1">
    <location>
        <begin position="412"/>
        <end position="427"/>
    </location>
</feature>
<feature type="region of interest" description="Disordered" evidence="1">
    <location>
        <begin position="396"/>
        <end position="427"/>
    </location>
</feature>
<dbReference type="InterPro" id="IPR001623">
    <property type="entry name" value="DnaJ_domain"/>
</dbReference>
<organism evidence="3 4">
    <name type="scientific">Elliptochloris bilobata</name>
    <dbReference type="NCBI Taxonomy" id="381761"/>
    <lineage>
        <taxon>Eukaryota</taxon>
        <taxon>Viridiplantae</taxon>
        <taxon>Chlorophyta</taxon>
        <taxon>core chlorophytes</taxon>
        <taxon>Trebouxiophyceae</taxon>
        <taxon>Trebouxiophyceae incertae sedis</taxon>
        <taxon>Elliptochloris clade</taxon>
        <taxon>Elliptochloris</taxon>
    </lineage>
</organism>